<dbReference type="GO" id="GO:0019251">
    <property type="term" value="P:anaerobic cobalamin biosynthetic process"/>
    <property type="evidence" value="ECO:0007669"/>
    <property type="project" value="InterPro"/>
</dbReference>
<accession>A0A9D2KRP0</accession>
<feature type="binding site" evidence="2">
    <location>
        <position position="145"/>
    </location>
    <ligand>
        <name>Co(2+)</name>
        <dbReference type="ChEBI" id="CHEBI:48828"/>
    </ligand>
</feature>
<evidence type="ECO:0000256" key="2">
    <source>
        <dbReference type="PIRSR" id="PIRSR033579-3"/>
    </source>
</evidence>
<evidence type="ECO:0000313" key="4">
    <source>
        <dbReference type="Proteomes" id="UP000823821"/>
    </source>
</evidence>
<evidence type="ECO:0000313" key="3">
    <source>
        <dbReference type="EMBL" id="HJA79769.1"/>
    </source>
</evidence>
<dbReference type="AlphaFoldDB" id="A0A9D2KRP0"/>
<dbReference type="Pfam" id="PF06180">
    <property type="entry name" value="CbiK"/>
    <property type="match status" value="1"/>
</dbReference>
<protein>
    <submittedName>
        <fullName evidence="3">Sirohydrochlorin cobaltochelatase</fullName>
    </submittedName>
</protein>
<keyword evidence="2" id="KW-0479">Metal-binding</keyword>
<dbReference type="GO" id="GO:0046872">
    <property type="term" value="F:metal ion binding"/>
    <property type="evidence" value="ECO:0007669"/>
    <property type="project" value="UniProtKB-KW"/>
</dbReference>
<dbReference type="Gene3D" id="3.40.50.1400">
    <property type="match status" value="2"/>
</dbReference>
<dbReference type="GO" id="GO:0016852">
    <property type="term" value="F:sirohydrochlorin cobaltochelatase activity"/>
    <property type="evidence" value="ECO:0007669"/>
    <property type="project" value="InterPro"/>
</dbReference>
<dbReference type="PIRSF" id="PIRSF033579">
    <property type="entry name" value="Anaer_Co_chel"/>
    <property type="match status" value="1"/>
</dbReference>
<organism evidence="3 4">
    <name type="scientific">Candidatus Desulfovibrio intestinavium</name>
    <dbReference type="NCBI Taxonomy" id="2838534"/>
    <lineage>
        <taxon>Bacteria</taxon>
        <taxon>Pseudomonadati</taxon>
        <taxon>Thermodesulfobacteriota</taxon>
        <taxon>Desulfovibrionia</taxon>
        <taxon>Desulfovibrionales</taxon>
        <taxon>Desulfovibrionaceae</taxon>
        <taxon>Desulfovibrio</taxon>
    </lineage>
</organism>
<gene>
    <name evidence="3" type="ORF">H9784_09440</name>
</gene>
<feature type="binding site" evidence="2">
    <location>
        <position position="204"/>
    </location>
    <ligand>
        <name>Co(2+)</name>
        <dbReference type="ChEBI" id="CHEBI:48828"/>
    </ligand>
</feature>
<sequence length="263" mass="28834">MKCAILLVAFGAAGRQAQEALRGVDAQVRTAFPGLPVRWAYTSHLLRERLALARQKSDSVLKALRRLQFEGFRQVAVQPLQSIPGDEYGEVRAVLEEVAVSSAMRLELGTPLLNDEADVEAAAQAVLAHLPAERRPDEDVVLMGHGARHPAMSRYEALARAVRARDTHIHVGAMSGPLELEALLPALVSRRVWLLPLLSVVGRHALEDMAGEAESSWRSRLERAGHECCPILRGMAEYRGFAAIWLRHLAQAVARLDGRTEGA</sequence>
<keyword evidence="2" id="KW-0170">Cobalt</keyword>
<dbReference type="SUPFAM" id="SSF53800">
    <property type="entry name" value="Chelatase"/>
    <property type="match status" value="1"/>
</dbReference>
<comment type="caution">
    <text evidence="3">The sequence shown here is derived from an EMBL/GenBank/DDBJ whole genome shotgun (WGS) entry which is preliminary data.</text>
</comment>
<reference evidence="3" key="1">
    <citation type="journal article" date="2021" name="PeerJ">
        <title>Extensive microbial diversity within the chicken gut microbiome revealed by metagenomics and culture.</title>
        <authorList>
            <person name="Gilroy R."/>
            <person name="Ravi A."/>
            <person name="Getino M."/>
            <person name="Pursley I."/>
            <person name="Horton D.L."/>
            <person name="Alikhan N.F."/>
            <person name="Baker D."/>
            <person name="Gharbi K."/>
            <person name="Hall N."/>
            <person name="Watson M."/>
            <person name="Adriaenssens E.M."/>
            <person name="Foster-Nyarko E."/>
            <person name="Jarju S."/>
            <person name="Secka A."/>
            <person name="Antonio M."/>
            <person name="Oren A."/>
            <person name="Chaudhuri R.R."/>
            <person name="La Ragione R."/>
            <person name="Hildebrand F."/>
            <person name="Pallen M.J."/>
        </authorList>
    </citation>
    <scope>NUCLEOTIDE SEQUENCE</scope>
    <source>
        <strain evidence="3">5032</strain>
    </source>
</reference>
<dbReference type="InterPro" id="IPR010388">
    <property type="entry name" value="Anaerobic_Co-chelatase"/>
</dbReference>
<proteinExistence type="predicted"/>
<reference evidence="3" key="2">
    <citation type="submission" date="2021-04" db="EMBL/GenBank/DDBJ databases">
        <authorList>
            <person name="Gilroy R."/>
        </authorList>
    </citation>
    <scope>NUCLEOTIDE SEQUENCE</scope>
    <source>
        <strain evidence="3">5032</strain>
    </source>
</reference>
<feature type="active site" description="Proton acceptor" evidence="1">
    <location>
        <position position="145"/>
    </location>
</feature>
<name>A0A9D2KRP0_9BACT</name>
<dbReference type="Proteomes" id="UP000823821">
    <property type="component" value="Unassembled WGS sequence"/>
</dbReference>
<dbReference type="EMBL" id="DWZD01000049">
    <property type="protein sequence ID" value="HJA79769.1"/>
    <property type="molecule type" value="Genomic_DNA"/>
</dbReference>
<evidence type="ECO:0000256" key="1">
    <source>
        <dbReference type="PIRSR" id="PIRSR033579-1"/>
    </source>
</evidence>